<dbReference type="EMBL" id="SAUX01000021">
    <property type="protein sequence ID" value="RWR27471.1"/>
    <property type="molecule type" value="Genomic_DNA"/>
</dbReference>
<dbReference type="RefSeq" id="WP_128238209.1">
    <property type="nucleotide sequence ID" value="NZ_SAUX01000021.1"/>
</dbReference>
<dbReference type="NCBIfam" id="TIGR00377">
    <property type="entry name" value="ant_ant_sig"/>
    <property type="match status" value="1"/>
</dbReference>
<dbReference type="AlphaFoldDB" id="A0A443K3Y0"/>
<evidence type="ECO:0000259" key="3">
    <source>
        <dbReference type="PROSITE" id="PS50801"/>
    </source>
</evidence>
<evidence type="ECO:0000313" key="5">
    <source>
        <dbReference type="Proteomes" id="UP000285295"/>
    </source>
</evidence>
<name>A0A443K3Y0_9RHOB</name>
<dbReference type="InterPro" id="IPR003658">
    <property type="entry name" value="Anti-sigma_ant"/>
</dbReference>
<evidence type="ECO:0000313" key="4">
    <source>
        <dbReference type="EMBL" id="RWR27471.1"/>
    </source>
</evidence>
<dbReference type="SUPFAM" id="SSF52091">
    <property type="entry name" value="SpoIIaa-like"/>
    <property type="match status" value="1"/>
</dbReference>
<proteinExistence type="inferred from homology"/>
<comment type="similarity">
    <text evidence="1 2">Belongs to the anti-sigma-factor antagonist family.</text>
</comment>
<dbReference type="PROSITE" id="PS50801">
    <property type="entry name" value="STAS"/>
    <property type="match status" value="1"/>
</dbReference>
<dbReference type="CDD" id="cd07043">
    <property type="entry name" value="STAS_anti-anti-sigma_factors"/>
    <property type="match status" value="1"/>
</dbReference>
<dbReference type="OrthoDB" id="9796076at2"/>
<gene>
    <name evidence="4" type="ORF">D2T31_16590</name>
</gene>
<comment type="caution">
    <text evidence="4">The sequence shown here is derived from an EMBL/GenBank/DDBJ whole genome shotgun (WGS) entry which is preliminary data.</text>
</comment>
<dbReference type="PANTHER" id="PTHR33495:SF2">
    <property type="entry name" value="ANTI-SIGMA FACTOR ANTAGONIST TM_1081-RELATED"/>
    <property type="match status" value="1"/>
</dbReference>
<dbReference type="Proteomes" id="UP000285295">
    <property type="component" value="Unassembled WGS sequence"/>
</dbReference>
<sequence>MNLYAEIIKDALVIHLAEDRLDAAGAIRFKDRMRELTEQPAPHVVLDLSQVTFLDSSGLGALVSVMKELGPRRRLELAGLRPHVEKVLHLTRMNTVIRIHPDVDHAVGRLRDVG</sequence>
<reference evidence="4 5" key="2">
    <citation type="submission" date="2019-01" db="EMBL/GenBank/DDBJ databases">
        <authorList>
            <person name="Li Y."/>
        </authorList>
    </citation>
    <scope>NUCLEOTIDE SEQUENCE [LARGE SCALE GENOMIC DNA]</scope>
    <source>
        <strain evidence="4 5">D19-10-3-21</strain>
    </source>
</reference>
<accession>A0A443K3Y0</accession>
<dbReference type="InterPro" id="IPR036513">
    <property type="entry name" value="STAS_dom_sf"/>
</dbReference>
<dbReference type="InterPro" id="IPR002645">
    <property type="entry name" value="STAS_dom"/>
</dbReference>
<dbReference type="GO" id="GO:0043856">
    <property type="term" value="F:anti-sigma factor antagonist activity"/>
    <property type="evidence" value="ECO:0007669"/>
    <property type="project" value="InterPro"/>
</dbReference>
<dbReference type="Pfam" id="PF01740">
    <property type="entry name" value="STAS"/>
    <property type="match status" value="1"/>
</dbReference>
<feature type="domain" description="STAS" evidence="3">
    <location>
        <begin position="21"/>
        <end position="110"/>
    </location>
</feature>
<dbReference type="Gene3D" id="3.30.750.24">
    <property type="entry name" value="STAS domain"/>
    <property type="match status" value="1"/>
</dbReference>
<evidence type="ECO:0000256" key="2">
    <source>
        <dbReference type="RuleBase" id="RU003749"/>
    </source>
</evidence>
<organism evidence="4 5">
    <name type="scientific">Paenirhodobacter populi</name>
    <dbReference type="NCBI Taxonomy" id="2306993"/>
    <lineage>
        <taxon>Bacteria</taxon>
        <taxon>Pseudomonadati</taxon>
        <taxon>Pseudomonadota</taxon>
        <taxon>Alphaproteobacteria</taxon>
        <taxon>Rhodobacterales</taxon>
        <taxon>Rhodobacter group</taxon>
        <taxon>Paenirhodobacter</taxon>
    </lineage>
</organism>
<dbReference type="PANTHER" id="PTHR33495">
    <property type="entry name" value="ANTI-SIGMA FACTOR ANTAGONIST TM_1081-RELATED-RELATED"/>
    <property type="match status" value="1"/>
</dbReference>
<evidence type="ECO:0000256" key="1">
    <source>
        <dbReference type="ARBA" id="ARBA00009013"/>
    </source>
</evidence>
<reference evidence="4 5" key="1">
    <citation type="submission" date="2019-01" db="EMBL/GenBank/DDBJ databases">
        <title>Sinorhodobacter populi sp. nov. isolated from the symptomatic bark tissue of Populus euramericana canker.</title>
        <authorList>
            <person name="Xu G."/>
        </authorList>
    </citation>
    <scope>NUCLEOTIDE SEQUENCE [LARGE SCALE GENOMIC DNA]</scope>
    <source>
        <strain evidence="4 5">D19-10-3-21</strain>
    </source>
</reference>
<protein>
    <recommendedName>
        <fullName evidence="2">Anti-sigma factor antagonist</fullName>
    </recommendedName>
</protein>